<name>A0A127Q444_9BURK</name>
<dbReference type="PANTHER" id="PTHR36926">
    <property type="entry name" value="COLICIN V PRODUCTION PROTEIN"/>
    <property type="match status" value="1"/>
</dbReference>
<accession>A0A127Q444</accession>
<keyword evidence="3 5" id="KW-1133">Transmembrane helix</keyword>
<sequence>MTIFDYLVLFVLICSVVISTLRGLVKEILSLASWVIALIVANAYGQNLAELLPDAIPGNVTRLIVAFLALFIGVRLLMMLLSMALNAVIKASGLGLVDHGLGVVFGLARGLVIVLAAVLVCGATAIPQQPFWRDAMLSPLAESAARAAIPYLPGQFASHLKF</sequence>
<dbReference type="InterPro" id="IPR052719">
    <property type="entry name" value="CvpA-like"/>
</dbReference>
<reference evidence="6 7" key="1">
    <citation type="submission" date="2015-11" db="EMBL/GenBank/DDBJ databases">
        <title>Exploring the genomic traits of fungus-feeding bacterial genus Collimonas.</title>
        <authorList>
            <person name="Song C."/>
            <person name="Schmidt R."/>
            <person name="de Jager V."/>
            <person name="Krzyzanowska D."/>
            <person name="Jongedijk E."/>
            <person name="Cankar K."/>
            <person name="Beekwilder J."/>
            <person name="van Veen A."/>
            <person name="de Boer W."/>
            <person name="van Veen J.A."/>
            <person name="Garbeva P."/>
        </authorList>
    </citation>
    <scope>NUCLEOTIDE SEQUENCE [LARGE SCALE GENOMIC DNA]</scope>
    <source>
        <strain evidence="6 7">Ter91</strain>
    </source>
</reference>
<dbReference type="KEGG" id="cpra:CPter91_2444"/>
<organism evidence="6 7">
    <name type="scientific">Collimonas pratensis</name>
    <dbReference type="NCBI Taxonomy" id="279113"/>
    <lineage>
        <taxon>Bacteria</taxon>
        <taxon>Pseudomonadati</taxon>
        <taxon>Pseudomonadota</taxon>
        <taxon>Betaproteobacteria</taxon>
        <taxon>Burkholderiales</taxon>
        <taxon>Oxalobacteraceae</taxon>
        <taxon>Collimonas</taxon>
    </lineage>
</organism>
<evidence type="ECO:0000256" key="4">
    <source>
        <dbReference type="ARBA" id="ARBA00023136"/>
    </source>
</evidence>
<dbReference type="GO" id="GO:0009403">
    <property type="term" value="P:toxin biosynthetic process"/>
    <property type="evidence" value="ECO:0007669"/>
    <property type="project" value="InterPro"/>
</dbReference>
<gene>
    <name evidence="6" type="ORF">CPter91_2444</name>
</gene>
<dbReference type="Pfam" id="PF02674">
    <property type="entry name" value="Colicin_V"/>
    <property type="match status" value="1"/>
</dbReference>
<keyword evidence="2 5" id="KW-0812">Transmembrane</keyword>
<feature type="transmembrane region" description="Helical" evidence="5">
    <location>
        <begin position="6"/>
        <end position="21"/>
    </location>
</feature>
<dbReference type="AlphaFoldDB" id="A0A127Q444"/>
<comment type="subcellular location">
    <subcellularLocation>
        <location evidence="1">Membrane</location>
        <topology evidence="1">Multi-pass membrane protein</topology>
    </subcellularLocation>
</comment>
<dbReference type="RefSeq" id="WP_061940234.1">
    <property type="nucleotide sequence ID" value="NZ_CP013234.1"/>
</dbReference>
<evidence type="ECO:0000256" key="2">
    <source>
        <dbReference type="ARBA" id="ARBA00022692"/>
    </source>
</evidence>
<evidence type="ECO:0000256" key="5">
    <source>
        <dbReference type="SAM" id="Phobius"/>
    </source>
</evidence>
<feature type="transmembrane region" description="Helical" evidence="5">
    <location>
        <begin position="28"/>
        <end position="44"/>
    </location>
</feature>
<dbReference type="PANTHER" id="PTHR36926:SF1">
    <property type="entry name" value="COLICIN V PRODUCTION PROTEIN"/>
    <property type="match status" value="1"/>
</dbReference>
<dbReference type="Proteomes" id="UP000074561">
    <property type="component" value="Chromosome"/>
</dbReference>
<dbReference type="InterPro" id="IPR003825">
    <property type="entry name" value="Colicin-V_CvpA"/>
</dbReference>
<dbReference type="EMBL" id="CP013234">
    <property type="protein sequence ID" value="AMP04803.1"/>
    <property type="molecule type" value="Genomic_DNA"/>
</dbReference>
<keyword evidence="4 5" id="KW-0472">Membrane</keyword>
<dbReference type="GO" id="GO:0016020">
    <property type="term" value="C:membrane"/>
    <property type="evidence" value="ECO:0007669"/>
    <property type="project" value="UniProtKB-SubCell"/>
</dbReference>
<protein>
    <submittedName>
        <fullName evidence="6">Colicin V production family protein</fullName>
    </submittedName>
</protein>
<feature type="transmembrane region" description="Helical" evidence="5">
    <location>
        <begin position="101"/>
        <end position="126"/>
    </location>
</feature>
<dbReference type="STRING" id="279113.CPter91_2444"/>
<evidence type="ECO:0000256" key="3">
    <source>
        <dbReference type="ARBA" id="ARBA00022989"/>
    </source>
</evidence>
<proteinExistence type="predicted"/>
<feature type="transmembrane region" description="Helical" evidence="5">
    <location>
        <begin position="64"/>
        <end position="89"/>
    </location>
</feature>
<dbReference type="PATRIC" id="fig|279113.9.peg.2412"/>
<dbReference type="OrthoDB" id="9810601at2"/>
<evidence type="ECO:0000313" key="6">
    <source>
        <dbReference type="EMBL" id="AMP04803.1"/>
    </source>
</evidence>
<evidence type="ECO:0000313" key="7">
    <source>
        <dbReference type="Proteomes" id="UP000074561"/>
    </source>
</evidence>
<evidence type="ECO:0000256" key="1">
    <source>
        <dbReference type="ARBA" id="ARBA00004141"/>
    </source>
</evidence>